<name>A0ABW3P7C1_9SPHN</name>
<sequence length="596" mass="62962">MTMQHLVALTLAIVACVACIRLLLWHRRATQTGRASPLRLAVLLVLQPLTCALLYCALFPPAGSDGARLLRIATAGTSSIAAGSNEPFFTLPEASTNGGTRVPDLGTALRRMPGVQAIEILGQGLTPRDMDALPDVPLRFRPGPLPSGITALSPPGAVAPGARFRVGATVSAARGSSVELIDPAGRLTDQAEADAAGHVLLAGTARVAGPAIFTLRLREEGSIIDQTSVPVWVELVKPPKLLILAGAPGAEVKFLRRWATDAGYDVTTQISAGGGILLGDAPVRLDAASLGRFDAAIVDNRVWPAARGALMAAVRSGMGLILHAAGPVEANSMGQWRALGFDLKGSNRLVPLALPPVPVEAVARTRHGIADNDGPTDIASPDDAVPDISRLDRRPGGTGTVPLLDDNGGAGLAAWRQAGMGRIALFTAIDSYGLILTGRRDLHNDWWSALLNAVLRPASQTLFDPGTSWQDERLTLCHLPGPASAIAPGGGRAIVLPVHGCGAYWPRVPGFHRVEAKGQARMIYIHSRNELAIARQMRDRTATLLRASDESPSDSAPAGHRTSPWLWWIGWMAASALLWWLERNRLGRKGVPQSAM</sequence>
<feature type="region of interest" description="Disordered" evidence="1">
    <location>
        <begin position="368"/>
        <end position="392"/>
    </location>
</feature>
<dbReference type="EMBL" id="JBHTLS010000128">
    <property type="protein sequence ID" value="MFD1105862.1"/>
    <property type="molecule type" value="Genomic_DNA"/>
</dbReference>
<evidence type="ECO:0000313" key="4">
    <source>
        <dbReference type="Proteomes" id="UP001597203"/>
    </source>
</evidence>
<dbReference type="SUPFAM" id="SSF52317">
    <property type="entry name" value="Class I glutamine amidotransferase-like"/>
    <property type="match status" value="1"/>
</dbReference>
<gene>
    <name evidence="3" type="ORF">ACFQ24_13435</name>
</gene>
<keyword evidence="2" id="KW-0812">Transmembrane</keyword>
<accession>A0ABW3P7C1</accession>
<feature type="transmembrane region" description="Helical" evidence="2">
    <location>
        <begin position="6"/>
        <end position="26"/>
    </location>
</feature>
<comment type="caution">
    <text evidence="3">The sequence shown here is derived from an EMBL/GenBank/DDBJ whole genome shotgun (WGS) entry which is preliminary data.</text>
</comment>
<feature type="transmembrane region" description="Helical" evidence="2">
    <location>
        <begin position="565"/>
        <end position="581"/>
    </location>
</feature>
<evidence type="ECO:0000256" key="2">
    <source>
        <dbReference type="SAM" id="Phobius"/>
    </source>
</evidence>
<evidence type="ECO:0000313" key="3">
    <source>
        <dbReference type="EMBL" id="MFD1105862.1"/>
    </source>
</evidence>
<reference evidence="4" key="1">
    <citation type="journal article" date="2019" name="Int. J. Syst. Evol. Microbiol.">
        <title>The Global Catalogue of Microorganisms (GCM) 10K type strain sequencing project: providing services to taxonomists for standard genome sequencing and annotation.</title>
        <authorList>
            <consortium name="The Broad Institute Genomics Platform"/>
            <consortium name="The Broad Institute Genome Sequencing Center for Infectious Disease"/>
            <person name="Wu L."/>
            <person name="Ma J."/>
        </authorList>
    </citation>
    <scope>NUCLEOTIDE SEQUENCE [LARGE SCALE GENOMIC DNA]</scope>
    <source>
        <strain evidence="4">CCUG 54329</strain>
    </source>
</reference>
<dbReference type="Proteomes" id="UP001597203">
    <property type="component" value="Unassembled WGS sequence"/>
</dbReference>
<protein>
    <submittedName>
        <fullName evidence="3">Carboxypeptidase regulatory-like domain-containing protein</fullName>
    </submittedName>
</protein>
<keyword evidence="2" id="KW-0472">Membrane</keyword>
<feature type="transmembrane region" description="Helical" evidence="2">
    <location>
        <begin position="38"/>
        <end position="60"/>
    </location>
</feature>
<dbReference type="InterPro" id="IPR029062">
    <property type="entry name" value="Class_I_gatase-like"/>
</dbReference>
<keyword evidence="2" id="KW-1133">Transmembrane helix</keyword>
<evidence type="ECO:0000256" key="1">
    <source>
        <dbReference type="SAM" id="MobiDB-lite"/>
    </source>
</evidence>
<organism evidence="3 4">
    <name type="scientific">Sphingobium olei</name>
    <dbReference type="NCBI Taxonomy" id="420955"/>
    <lineage>
        <taxon>Bacteria</taxon>
        <taxon>Pseudomonadati</taxon>
        <taxon>Pseudomonadota</taxon>
        <taxon>Alphaproteobacteria</taxon>
        <taxon>Sphingomonadales</taxon>
        <taxon>Sphingomonadaceae</taxon>
        <taxon>Sphingobium</taxon>
    </lineage>
</organism>
<dbReference type="RefSeq" id="WP_380911990.1">
    <property type="nucleotide sequence ID" value="NZ_JBHTLS010000128.1"/>
</dbReference>
<keyword evidence="4" id="KW-1185">Reference proteome</keyword>
<proteinExistence type="predicted"/>